<organism evidence="1 2">
    <name type="scientific">Chaetomium tenue</name>
    <dbReference type="NCBI Taxonomy" id="1854479"/>
    <lineage>
        <taxon>Eukaryota</taxon>
        <taxon>Fungi</taxon>
        <taxon>Dikarya</taxon>
        <taxon>Ascomycota</taxon>
        <taxon>Pezizomycotina</taxon>
        <taxon>Sordariomycetes</taxon>
        <taxon>Sordariomycetidae</taxon>
        <taxon>Sordariales</taxon>
        <taxon>Chaetomiaceae</taxon>
        <taxon>Chaetomium</taxon>
    </lineage>
</organism>
<gene>
    <name evidence="1" type="ORF">F5144DRAFT_518704</name>
</gene>
<protein>
    <submittedName>
        <fullName evidence="1">RPAP1-like protein</fullName>
    </submittedName>
</protein>
<dbReference type="Proteomes" id="UP000724584">
    <property type="component" value="Unassembled WGS sequence"/>
</dbReference>
<accession>A0ACB7NYY0</accession>
<evidence type="ECO:0000313" key="2">
    <source>
        <dbReference type="Proteomes" id="UP000724584"/>
    </source>
</evidence>
<proteinExistence type="predicted"/>
<name>A0ACB7NYY0_9PEZI</name>
<sequence length="458" mass="49597">MDATLGILDIDAREINDVAPPKPSAASTGFPASKKRVSAFKKQKQGNPPTASPVPTARNSSAGTSTQNDGPRRDAKVDERRGIDQENKAVLDSMTPEEIAQAQRDLISGTNPRLLQMLLRRANLDEPTGPSPFDVAPPESLPTPNPPTPPPPSTKPRQVTIEDVPEVIPEAQPKPTTVSNDNSKLKKPIVDFDEDAEPPVPPPNLFPVTSIGRTKRAAPKPTPPTTTTTATATANDTNNNPLAADIPHNTHFPPAPTVPDLDPSDPNFLENMHQKFFPTLPADPSKLAWMAPLPTPDSAADRESPYYPGQDSLPVSALRFDFRGALVSPRASRLIPVSKGLHHHGEAPEAAGYTVLELARLARSSVASQRCVAYQTLGRVLYRLGKGEWGQGVGGRGGEEDDLAFGLWRCLKEGRVLESLEEEAGLPEWKGHRSSKAYATEALWLFEKGGWKEKWRGM</sequence>
<dbReference type="EMBL" id="JAGIZQ010000006">
    <property type="protein sequence ID" value="KAH6623535.1"/>
    <property type="molecule type" value="Genomic_DNA"/>
</dbReference>
<comment type="caution">
    <text evidence="1">The sequence shown here is derived from an EMBL/GenBank/DDBJ whole genome shotgun (WGS) entry which is preliminary data.</text>
</comment>
<reference evidence="1 2" key="1">
    <citation type="journal article" date="2021" name="Nat. Commun.">
        <title>Genetic determinants of endophytism in the Arabidopsis root mycobiome.</title>
        <authorList>
            <person name="Mesny F."/>
            <person name="Miyauchi S."/>
            <person name="Thiergart T."/>
            <person name="Pickel B."/>
            <person name="Atanasova L."/>
            <person name="Karlsson M."/>
            <person name="Huettel B."/>
            <person name="Barry K.W."/>
            <person name="Haridas S."/>
            <person name="Chen C."/>
            <person name="Bauer D."/>
            <person name="Andreopoulos W."/>
            <person name="Pangilinan J."/>
            <person name="LaButti K."/>
            <person name="Riley R."/>
            <person name="Lipzen A."/>
            <person name="Clum A."/>
            <person name="Drula E."/>
            <person name="Henrissat B."/>
            <person name="Kohler A."/>
            <person name="Grigoriev I.V."/>
            <person name="Martin F.M."/>
            <person name="Hacquard S."/>
        </authorList>
    </citation>
    <scope>NUCLEOTIDE SEQUENCE [LARGE SCALE GENOMIC DNA]</scope>
    <source>
        <strain evidence="1 2">MPI-SDFR-AT-0079</strain>
    </source>
</reference>
<keyword evidence="2" id="KW-1185">Reference proteome</keyword>
<evidence type="ECO:0000313" key="1">
    <source>
        <dbReference type="EMBL" id="KAH6623535.1"/>
    </source>
</evidence>